<feature type="compositionally biased region" description="Low complexity" evidence="1">
    <location>
        <begin position="1"/>
        <end position="15"/>
    </location>
</feature>
<keyword evidence="2" id="KW-0472">Membrane</keyword>
<dbReference type="PANTHER" id="PTHR31061">
    <property type="entry name" value="LD22376P"/>
    <property type="match status" value="1"/>
</dbReference>
<reference evidence="3 4" key="1">
    <citation type="submission" date="2021-07" db="EMBL/GenBank/DDBJ databases">
        <title>Genomic diversity and antimicrobial resistance of Prevotella spp. isolated from chronic lung disease airways.</title>
        <authorList>
            <person name="Webb K.A."/>
            <person name="Olagoke O.S."/>
            <person name="Baird T."/>
            <person name="Neill J."/>
            <person name="Pham A."/>
            <person name="Wells T.J."/>
            <person name="Ramsay K.A."/>
            <person name="Bell S.C."/>
            <person name="Sarovich D.S."/>
            <person name="Price E.P."/>
        </authorList>
    </citation>
    <scope>NUCLEOTIDE SEQUENCE [LARGE SCALE GENOMIC DNA]</scope>
    <source>
        <strain evidence="3 4">SCHI0011.S.12</strain>
    </source>
</reference>
<sequence length="409" mass="46235">MTHLNTSNSPTTTTPKGDNGLAQGSSTETFNKATAPHSGRLLSLDLLRGADLALLVLFQPIIYQWVEASEPTPGSFGEMVFGQITHVPWEGFCFWDIIMPLFMFMSGITIPFSMSKYQQGKVKADKGFLWRLLKRFVVLWVLGMIAQGNLLSFDPRLIHLYSNTLQSIAVGYVVVALLFVYTSWRTQLTVVAACLVGYVAVFAIWGQMDFTIDANICEEIDRQVLGHWRDGVLWKGDNWYWNDSYHYTWILSSLNFVVTVYLGCVAGMILRMKLQDLKKVRILLFSGVALIALSFLLHLVVPIIKHIWSTSMTFLSGGICLLLIALAYYWVDIKGKTKGIMWLRFYGANSLMAYMVGDHVDFSSITNSIFYGFQPLLGNYYDVLAAAMQGIIVLLILRWMYHSNIFIKA</sequence>
<feature type="transmembrane region" description="Helical" evidence="2">
    <location>
        <begin position="343"/>
        <end position="360"/>
    </location>
</feature>
<protein>
    <submittedName>
        <fullName evidence="3">DUF5009 domain-containing protein</fullName>
    </submittedName>
</protein>
<gene>
    <name evidence="3" type="ORF">KZO38_04565</name>
</gene>
<evidence type="ECO:0000256" key="2">
    <source>
        <dbReference type="SAM" id="Phobius"/>
    </source>
</evidence>
<feature type="transmembrane region" description="Helical" evidence="2">
    <location>
        <begin position="282"/>
        <end position="301"/>
    </location>
</feature>
<dbReference type="Proteomes" id="UP000788426">
    <property type="component" value="Unassembled WGS sequence"/>
</dbReference>
<evidence type="ECO:0000313" key="3">
    <source>
        <dbReference type="EMBL" id="MBW4769031.1"/>
    </source>
</evidence>
<dbReference type="EMBL" id="JAHXCT010000003">
    <property type="protein sequence ID" value="MBW4769031.1"/>
    <property type="molecule type" value="Genomic_DNA"/>
</dbReference>
<feature type="transmembrane region" description="Helical" evidence="2">
    <location>
        <begin position="97"/>
        <end position="115"/>
    </location>
</feature>
<feature type="transmembrane region" description="Helical" evidence="2">
    <location>
        <begin position="136"/>
        <end position="153"/>
    </location>
</feature>
<keyword evidence="2" id="KW-0812">Transmembrane</keyword>
<feature type="transmembrane region" description="Helical" evidence="2">
    <location>
        <begin position="247"/>
        <end position="270"/>
    </location>
</feature>
<dbReference type="PANTHER" id="PTHR31061:SF24">
    <property type="entry name" value="LD22376P"/>
    <property type="match status" value="1"/>
</dbReference>
<feature type="compositionally biased region" description="Polar residues" evidence="1">
    <location>
        <begin position="22"/>
        <end position="32"/>
    </location>
</feature>
<feature type="transmembrane region" description="Helical" evidence="2">
    <location>
        <begin position="380"/>
        <end position="401"/>
    </location>
</feature>
<organism evidence="3 4">
    <name type="scientific">Hoylesella nanceiensis</name>
    <dbReference type="NCBI Taxonomy" id="425941"/>
    <lineage>
        <taxon>Bacteria</taxon>
        <taxon>Pseudomonadati</taxon>
        <taxon>Bacteroidota</taxon>
        <taxon>Bacteroidia</taxon>
        <taxon>Bacteroidales</taxon>
        <taxon>Prevotellaceae</taxon>
        <taxon>Hoylesella</taxon>
    </lineage>
</organism>
<comment type="caution">
    <text evidence="3">The sequence shown here is derived from an EMBL/GenBank/DDBJ whole genome shotgun (WGS) entry which is preliminary data.</text>
</comment>
<keyword evidence="4" id="KW-1185">Reference proteome</keyword>
<evidence type="ECO:0000313" key="4">
    <source>
        <dbReference type="Proteomes" id="UP000788426"/>
    </source>
</evidence>
<evidence type="ECO:0000256" key="1">
    <source>
        <dbReference type="SAM" id="MobiDB-lite"/>
    </source>
</evidence>
<keyword evidence="2" id="KW-1133">Transmembrane helix</keyword>
<accession>A0ABS6YBV4</accession>
<feature type="transmembrane region" description="Helical" evidence="2">
    <location>
        <begin position="188"/>
        <end position="205"/>
    </location>
</feature>
<feature type="transmembrane region" description="Helical" evidence="2">
    <location>
        <begin position="165"/>
        <end position="181"/>
    </location>
</feature>
<name>A0ABS6YBV4_9BACT</name>
<feature type="region of interest" description="Disordered" evidence="1">
    <location>
        <begin position="1"/>
        <end position="32"/>
    </location>
</feature>
<dbReference type="RefSeq" id="WP_219480454.1">
    <property type="nucleotide sequence ID" value="NZ_JAHXCT010000003.1"/>
</dbReference>
<feature type="transmembrane region" description="Helical" evidence="2">
    <location>
        <begin position="307"/>
        <end position="331"/>
    </location>
</feature>
<proteinExistence type="predicted"/>